<evidence type="ECO:0000256" key="1">
    <source>
        <dbReference type="SAM" id="Phobius"/>
    </source>
</evidence>
<dbReference type="InterPro" id="IPR000160">
    <property type="entry name" value="GGDEF_dom"/>
</dbReference>
<protein>
    <submittedName>
        <fullName evidence="4">Histidine kinase N-terminal 7TM domain-containing protein</fullName>
    </submittedName>
</protein>
<organism evidence="4 5">
    <name type="scientific">Metabacillus endolithicus</name>
    <dbReference type="NCBI Taxonomy" id="1535204"/>
    <lineage>
        <taxon>Bacteria</taxon>
        <taxon>Bacillati</taxon>
        <taxon>Bacillota</taxon>
        <taxon>Bacilli</taxon>
        <taxon>Bacillales</taxon>
        <taxon>Bacillaceae</taxon>
        <taxon>Metabacillus</taxon>
    </lineage>
</organism>
<dbReference type="Gene3D" id="3.30.450.20">
    <property type="entry name" value="PAS domain"/>
    <property type="match status" value="1"/>
</dbReference>
<reference evidence="5" key="1">
    <citation type="journal article" date="2019" name="Int. J. Syst. Evol. Microbiol.">
        <title>The Global Catalogue of Microorganisms (GCM) 10K type strain sequencing project: providing services to taxonomists for standard genome sequencing and annotation.</title>
        <authorList>
            <consortium name="The Broad Institute Genomics Platform"/>
            <consortium name="The Broad Institute Genome Sequencing Center for Infectious Disease"/>
            <person name="Wu L."/>
            <person name="Ma J."/>
        </authorList>
    </citation>
    <scope>NUCLEOTIDE SEQUENCE [LARGE SCALE GENOMIC DNA]</scope>
    <source>
        <strain evidence="5">CGMCC 1.15474</strain>
    </source>
</reference>
<sequence length="531" mass="60792">MNSQIYIYIVFLAVSGVLSLFIGVFAFIRRKNFFGSKTFILISLFSSIYTFGHAFELSSQSLSIIVFWTYFQYLGLPYIAPLSLILVTQYIGAEKYMTKKNVITAFCIPVLTTLIVLTNHFHHLFYQTIYLKQGIAPLLGFVLGPWYIVHGSYTFACLLVGGILLLHYWKQTKSTYWKQTLVMLLGLYLPMIASFLYLIGLVPFSIDPVPVVLSVTSALYIWAFLSTNLFDLAPIARGLIFDSMRDGVVVLDQSKRIIDFNYAATSLIKKLDNTMIGKKMELLWENNHDSSAFPFPELDSMDHESEFELEWHERNHYYQLRSSPIKKKSGDVVGNTIVILDVTEQRRLQNRLERLAYIDQLTNILNRSAFLEESIKLVEEMRKKDQTVVLILFDIDHFKQINDTYGHHIGDEAIRHVVRICKQLLQPNDLFGRYGGEEFVLCLPSMTLEEAGEYADMMRKSIENEPLVINNEIIPITASFGVAKVIEENMMTDALNSADNALYASKRTGRNSVYIENGKLIDYKTRNAAHV</sequence>
<evidence type="ECO:0000313" key="5">
    <source>
        <dbReference type="Proteomes" id="UP001597318"/>
    </source>
</evidence>
<dbReference type="InterPro" id="IPR031621">
    <property type="entry name" value="HisKA_7TM"/>
</dbReference>
<dbReference type="PANTHER" id="PTHR45138">
    <property type="entry name" value="REGULATORY COMPONENTS OF SENSORY TRANSDUCTION SYSTEM"/>
    <property type="match status" value="1"/>
</dbReference>
<dbReference type="GO" id="GO:0016301">
    <property type="term" value="F:kinase activity"/>
    <property type="evidence" value="ECO:0007669"/>
    <property type="project" value="UniProtKB-KW"/>
</dbReference>
<feature type="transmembrane region" description="Helical" evidence="1">
    <location>
        <begin position="181"/>
        <end position="206"/>
    </location>
</feature>
<dbReference type="PANTHER" id="PTHR45138:SF9">
    <property type="entry name" value="DIGUANYLATE CYCLASE DGCM-RELATED"/>
    <property type="match status" value="1"/>
</dbReference>
<feature type="transmembrane region" description="Helical" evidence="1">
    <location>
        <begin position="103"/>
        <end position="126"/>
    </location>
</feature>
<evidence type="ECO:0000259" key="2">
    <source>
        <dbReference type="PROSITE" id="PS50113"/>
    </source>
</evidence>
<keyword evidence="4" id="KW-0418">Kinase</keyword>
<dbReference type="SUPFAM" id="SSF55785">
    <property type="entry name" value="PYP-like sensor domain (PAS domain)"/>
    <property type="match status" value="1"/>
</dbReference>
<feature type="transmembrane region" description="Helical" evidence="1">
    <location>
        <begin position="146"/>
        <end position="169"/>
    </location>
</feature>
<dbReference type="InterPro" id="IPR050469">
    <property type="entry name" value="Diguanylate_Cyclase"/>
</dbReference>
<dbReference type="RefSeq" id="WP_247345400.1">
    <property type="nucleotide sequence ID" value="NZ_CP095550.1"/>
</dbReference>
<dbReference type="SUPFAM" id="SSF55073">
    <property type="entry name" value="Nucleotide cyclase"/>
    <property type="match status" value="1"/>
</dbReference>
<evidence type="ECO:0000259" key="3">
    <source>
        <dbReference type="PROSITE" id="PS50887"/>
    </source>
</evidence>
<dbReference type="Pfam" id="PF08448">
    <property type="entry name" value="PAS_4"/>
    <property type="match status" value="1"/>
</dbReference>
<accession>A0ABW5C3I1</accession>
<dbReference type="Proteomes" id="UP001597318">
    <property type="component" value="Unassembled WGS sequence"/>
</dbReference>
<keyword evidence="1" id="KW-0472">Membrane</keyword>
<dbReference type="PROSITE" id="PS50113">
    <property type="entry name" value="PAC"/>
    <property type="match status" value="1"/>
</dbReference>
<gene>
    <name evidence="4" type="ORF">ACFSKK_19125</name>
</gene>
<dbReference type="PROSITE" id="PS50887">
    <property type="entry name" value="GGDEF"/>
    <property type="match status" value="1"/>
</dbReference>
<feature type="transmembrane region" description="Helical" evidence="1">
    <location>
        <begin position="70"/>
        <end position="91"/>
    </location>
</feature>
<dbReference type="CDD" id="cd01949">
    <property type="entry name" value="GGDEF"/>
    <property type="match status" value="1"/>
</dbReference>
<proteinExistence type="predicted"/>
<dbReference type="InterPro" id="IPR000700">
    <property type="entry name" value="PAS-assoc_C"/>
</dbReference>
<keyword evidence="1" id="KW-1133">Transmembrane helix</keyword>
<dbReference type="Pfam" id="PF16927">
    <property type="entry name" value="HisKA_7TM"/>
    <property type="match status" value="1"/>
</dbReference>
<feature type="domain" description="PAC" evidence="2">
    <location>
        <begin position="303"/>
        <end position="354"/>
    </location>
</feature>
<dbReference type="NCBIfam" id="TIGR00254">
    <property type="entry name" value="GGDEF"/>
    <property type="match status" value="1"/>
</dbReference>
<name>A0ABW5C3I1_9BACI</name>
<dbReference type="InterPro" id="IPR029787">
    <property type="entry name" value="Nucleotide_cyclase"/>
</dbReference>
<dbReference type="InterPro" id="IPR043128">
    <property type="entry name" value="Rev_trsase/Diguanyl_cyclase"/>
</dbReference>
<dbReference type="SMART" id="SM00267">
    <property type="entry name" value="GGDEF"/>
    <property type="match status" value="1"/>
</dbReference>
<keyword evidence="1" id="KW-0812">Transmembrane</keyword>
<dbReference type="InterPro" id="IPR035965">
    <property type="entry name" value="PAS-like_dom_sf"/>
</dbReference>
<feature type="transmembrane region" description="Helical" evidence="1">
    <location>
        <begin position="6"/>
        <end position="27"/>
    </location>
</feature>
<keyword evidence="5" id="KW-1185">Reference proteome</keyword>
<dbReference type="Pfam" id="PF00990">
    <property type="entry name" value="GGDEF"/>
    <property type="match status" value="1"/>
</dbReference>
<evidence type="ECO:0000313" key="4">
    <source>
        <dbReference type="EMBL" id="MFD2215800.1"/>
    </source>
</evidence>
<feature type="transmembrane region" description="Helical" evidence="1">
    <location>
        <begin position="218"/>
        <end position="236"/>
    </location>
</feature>
<dbReference type="Gene3D" id="3.30.70.270">
    <property type="match status" value="1"/>
</dbReference>
<comment type="caution">
    <text evidence="4">The sequence shown here is derived from an EMBL/GenBank/DDBJ whole genome shotgun (WGS) entry which is preliminary data.</text>
</comment>
<dbReference type="NCBIfam" id="TIGR00229">
    <property type="entry name" value="sensory_box"/>
    <property type="match status" value="1"/>
</dbReference>
<keyword evidence="4" id="KW-0808">Transferase</keyword>
<dbReference type="InterPro" id="IPR000014">
    <property type="entry name" value="PAS"/>
</dbReference>
<dbReference type="EMBL" id="JBHUIK010000005">
    <property type="protein sequence ID" value="MFD2215800.1"/>
    <property type="molecule type" value="Genomic_DNA"/>
</dbReference>
<dbReference type="InterPro" id="IPR013656">
    <property type="entry name" value="PAS_4"/>
</dbReference>
<feature type="domain" description="GGDEF" evidence="3">
    <location>
        <begin position="386"/>
        <end position="518"/>
    </location>
</feature>
<feature type="transmembrane region" description="Helical" evidence="1">
    <location>
        <begin position="39"/>
        <end position="58"/>
    </location>
</feature>